<proteinExistence type="predicted"/>
<feature type="compositionally biased region" description="Basic and acidic residues" evidence="4">
    <location>
        <begin position="782"/>
        <end position="796"/>
    </location>
</feature>
<reference evidence="5 6" key="1">
    <citation type="journal article" date="2016" name="Genome Biol. Evol.">
        <title>Divergent and convergent evolution of fungal pathogenicity.</title>
        <authorList>
            <person name="Shang Y."/>
            <person name="Xiao G."/>
            <person name="Zheng P."/>
            <person name="Cen K."/>
            <person name="Zhan S."/>
            <person name="Wang C."/>
        </authorList>
    </citation>
    <scope>NUCLEOTIDE SEQUENCE [LARGE SCALE GENOMIC DNA]</scope>
    <source>
        <strain evidence="5 6">ARSEF 7405</strain>
    </source>
</reference>
<dbReference type="Gene3D" id="3.60.15.10">
    <property type="entry name" value="Ribonuclease Z/Hydroxyacylglutathione hydrolase-like"/>
    <property type="match status" value="1"/>
</dbReference>
<evidence type="ECO:0000256" key="2">
    <source>
        <dbReference type="ARBA" id="ARBA00022801"/>
    </source>
</evidence>
<dbReference type="GO" id="GO:0000723">
    <property type="term" value="P:telomere maintenance"/>
    <property type="evidence" value="ECO:0007669"/>
    <property type="project" value="TreeGrafter"/>
</dbReference>
<keyword evidence="2" id="KW-0378">Hydrolase</keyword>
<name>A0A162ISR9_9EURO</name>
<sequence length="824" mass="92757">MSTFDGIVDEFPNIRIDYFQAIDGRPNPLACFLSHVHSDHTRGLQSLRSPFVYCSSATREILLNIERYSQRINFSKGIVETREKTYRHLQKVLRPIPLGVPTEIPLTPQEKIRVTLFDANHCPGSVMFLIEGANGKAILYTGDVRAEKWWVDSLIRYPVLLPYTLGNKVIDTIYLDTTFATHQDIYRNFPSKAQGISELLSKVSQYPYDTLFYLRIRTFGYEDVWQALSAALNSKVHVDRYQWGLFAGLCKRDVAALGANEGAALCGFTLGNEHAQGCLSKDGTKPSRVHSCDPLCPQISSKKFVILKPIVNRIDNGVEVPEVGLGGGQDDLFKTHELELAEDDVIEKLKRTCADVIRDPQARDKVIAAITSARVKQSKSLILDDYGVRSEESMNLDLLLRKLGRGQRNQIDGLQQIEFFEQSRDNDHSLPDEIRFPFSRHASYSELCDLVRAFKPRDVIPCTVYEKNWSEEVSMQKLFGELCSGKTFRHDQFMRAAIREKQASEKIMKACLGKRPRMDSNSPCEQMTSSPLCESFASQLSEDYQKTLGPSEPKRQKTQEIHSSFEHSPSQVIDLTTPDIRPLDKLFTPISGEHWIDPILPTVTSASQPSISMTTTPRPPSNSSQESLDSLTKARKRVAKELKKLRDQGHLEFQLVTDSCATVDEAVILPSPTLSPSQTECDTSMVYSHHSVSQTCIPCSFPSDVDIVDDDVSGACNQLVPDNDDDDDEDDEEEDSNNDEPVNFSFQFHAASQSQKSMITLSTANFESQGTTNTTDSTGSKPDSRARREQDVEDRKRAYRAVRAGTFEDWAEVYQGPYIHEEEV</sequence>
<evidence type="ECO:0000313" key="5">
    <source>
        <dbReference type="EMBL" id="KZZ97902.1"/>
    </source>
</evidence>
<dbReference type="GO" id="GO:0003684">
    <property type="term" value="F:damaged DNA binding"/>
    <property type="evidence" value="ECO:0007669"/>
    <property type="project" value="TreeGrafter"/>
</dbReference>
<feature type="compositionally biased region" description="Acidic residues" evidence="4">
    <location>
        <begin position="722"/>
        <end position="738"/>
    </location>
</feature>
<dbReference type="GO" id="GO:0036297">
    <property type="term" value="P:interstrand cross-link repair"/>
    <property type="evidence" value="ECO:0007669"/>
    <property type="project" value="TreeGrafter"/>
</dbReference>
<dbReference type="Proteomes" id="UP000242877">
    <property type="component" value="Unassembled WGS sequence"/>
</dbReference>
<dbReference type="PANTHER" id="PTHR23240">
    <property type="entry name" value="DNA CROSS-LINK REPAIR PROTEIN PSO2/SNM1-RELATED"/>
    <property type="match status" value="1"/>
</dbReference>
<protein>
    <submittedName>
        <fullName evidence="5">DNA repair protein</fullName>
    </submittedName>
</protein>
<evidence type="ECO:0000256" key="1">
    <source>
        <dbReference type="ARBA" id="ARBA00022722"/>
    </source>
</evidence>
<feature type="region of interest" description="Disordered" evidence="4">
    <location>
        <begin position="606"/>
        <end position="633"/>
    </location>
</feature>
<feature type="compositionally biased region" description="Polar residues" evidence="4">
    <location>
        <begin position="765"/>
        <end position="781"/>
    </location>
</feature>
<evidence type="ECO:0000313" key="6">
    <source>
        <dbReference type="Proteomes" id="UP000242877"/>
    </source>
</evidence>
<dbReference type="InterPro" id="IPR036866">
    <property type="entry name" value="RibonucZ/Hydroxyglut_hydro"/>
</dbReference>
<evidence type="ECO:0000256" key="4">
    <source>
        <dbReference type="SAM" id="MobiDB-lite"/>
    </source>
</evidence>
<dbReference type="Pfam" id="PF23023">
    <property type="entry name" value="Anti-Pycsar_Apyc1"/>
    <property type="match status" value="1"/>
</dbReference>
<dbReference type="AlphaFoldDB" id="A0A162ISR9"/>
<comment type="caution">
    <text evidence="5">The sequence shown here is derived from an EMBL/GenBank/DDBJ whole genome shotgun (WGS) entry which is preliminary data.</text>
</comment>
<dbReference type="SUPFAM" id="SSF56281">
    <property type="entry name" value="Metallo-hydrolase/oxidoreductase"/>
    <property type="match status" value="1"/>
</dbReference>
<feature type="compositionally biased region" description="Polar residues" evidence="4">
    <location>
        <begin position="606"/>
        <end position="630"/>
    </location>
</feature>
<keyword evidence="6" id="KW-1185">Reference proteome</keyword>
<organism evidence="5 6">
    <name type="scientific">Ascosphaera apis ARSEF 7405</name>
    <dbReference type="NCBI Taxonomy" id="392613"/>
    <lineage>
        <taxon>Eukaryota</taxon>
        <taxon>Fungi</taxon>
        <taxon>Dikarya</taxon>
        <taxon>Ascomycota</taxon>
        <taxon>Pezizomycotina</taxon>
        <taxon>Eurotiomycetes</taxon>
        <taxon>Eurotiomycetidae</taxon>
        <taxon>Onygenales</taxon>
        <taxon>Ascosphaeraceae</taxon>
        <taxon>Ascosphaera</taxon>
    </lineage>
</organism>
<dbReference type="VEuPathDB" id="FungiDB:AAP_00163"/>
<keyword evidence="3" id="KW-0269">Exonuclease</keyword>
<dbReference type="PANTHER" id="PTHR23240:SF8">
    <property type="entry name" value="PROTEIN ARTEMIS"/>
    <property type="match status" value="1"/>
</dbReference>
<accession>A0A162ISR9</accession>
<keyword evidence="1" id="KW-0540">Nuclease</keyword>
<dbReference type="GO" id="GO:0006303">
    <property type="term" value="P:double-strand break repair via nonhomologous end joining"/>
    <property type="evidence" value="ECO:0007669"/>
    <property type="project" value="TreeGrafter"/>
</dbReference>
<feature type="compositionally biased region" description="Basic and acidic residues" evidence="4">
    <location>
        <begin position="552"/>
        <end position="565"/>
    </location>
</feature>
<feature type="region of interest" description="Disordered" evidence="4">
    <location>
        <begin position="714"/>
        <end position="742"/>
    </location>
</feature>
<dbReference type="EMBL" id="AZGZ01000001">
    <property type="protein sequence ID" value="KZZ97902.1"/>
    <property type="molecule type" value="Genomic_DNA"/>
</dbReference>
<feature type="region of interest" description="Disordered" evidence="4">
    <location>
        <begin position="765"/>
        <end position="797"/>
    </location>
</feature>
<dbReference type="OrthoDB" id="5561659at2759"/>
<gene>
    <name evidence="5" type="ORF">AAP_00163</name>
</gene>
<dbReference type="GO" id="GO:0035312">
    <property type="term" value="F:5'-3' DNA exonuclease activity"/>
    <property type="evidence" value="ECO:0007669"/>
    <property type="project" value="TreeGrafter"/>
</dbReference>
<evidence type="ECO:0000256" key="3">
    <source>
        <dbReference type="ARBA" id="ARBA00022839"/>
    </source>
</evidence>
<feature type="region of interest" description="Disordered" evidence="4">
    <location>
        <begin position="543"/>
        <end position="570"/>
    </location>
</feature>